<evidence type="ECO:0000256" key="11">
    <source>
        <dbReference type="ARBA" id="ARBA00023204"/>
    </source>
</evidence>
<dbReference type="CDD" id="cd10030">
    <property type="entry name" value="UDG-F4_TTUDGA_SPO1dp_like"/>
    <property type="match status" value="1"/>
</dbReference>
<dbReference type="GO" id="GO:0004844">
    <property type="term" value="F:uracil DNA N-glycosylase activity"/>
    <property type="evidence" value="ECO:0007669"/>
    <property type="project" value="UniProtKB-EC"/>
</dbReference>
<proteinExistence type="inferred from homology"/>
<keyword evidence="11" id="KW-0234">DNA repair</keyword>
<keyword evidence="6" id="KW-0479">Metal-binding</keyword>
<dbReference type="NCBIfam" id="TIGR00758">
    <property type="entry name" value="UDG_fam4"/>
    <property type="match status" value="1"/>
</dbReference>
<dbReference type="SMART" id="SM00986">
    <property type="entry name" value="UDG"/>
    <property type="match status" value="1"/>
</dbReference>
<evidence type="ECO:0000256" key="10">
    <source>
        <dbReference type="ARBA" id="ARBA00023014"/>
    </source>
</evidence>
<dbReference type="PANTHER" id="PTHR33693">
    <property type="entry name" value="TYPE-5 URACIL-DNA GLYCOSYLASE"/>
    <property type="match status" value="1"/>
</dbReference>
<dbReference type="GO" id="GO:0006281">
    <property type="term" value="P:DNA repair"/>
    <property type="evidence" value="ECO:0007669"/>
    <property type="project" value="UniProtKB-KW"/>
</dbReference>
<accession>A0A2T2WER6</accession>
<protein>
    <recommendedName>
        <fullName evidence="4">Type-4 uracil-DNA glycosylase</fullName>
        <ecNumber evidence="3">3.2.2.27</ecNumber>
    </recommendedName>
</protein>
<dbReference type="InterPro" id="IPR005273">
    <property type="entry name" value="Ura-DNA_glyco_family4"/>
</dbReference>
<keyword evidence="8" id="KW-0378">Hydrolase</keyword>
<dbReference type="SMART" id="SM00987">
    <property type="entry name" value="UreE_C"/>
    <property type="match status" value="1"/>
</dbReference>
<organism evidence="13 14">
    <name type="scientific">Sulfobacillus acidophilus</name>
    <dbReference type="NCBI Taxonomy" id="53633"/>
    <lineage>
        <taxon>Bacteria</taxon>
        <taxon>Bacillati</taxon>
        <taxon>Bacillota</taxon>
        <taxon>Clostridia</taxon>
        <taxon>Eubacteriales</taxon>
        <taxon>Clostridiales Family XVII. Incertae Sedis</taxon>
        <taxon>Sulfobacillus</taxon>
    </lineage>
</organism>
<dbReference type="EC" id="3.2.2.27" evidence="3"/>
<evidence type="ECO:0000256" key="2">
    <source>
        <dbReference type="ARBA" id="ARBA00006521"/>
    </source>
</evidence>
<keyword evidence="5" id="KW-0004">4Fe-4S</keyword>
<feature type="domain" description="Uracil-DNA glycosylase-like" evidence="12">
    <location>
        <begin position="31"/>
        <end position="178"/>
    </location>
</feature>
<keyword evidence="10" id="KW-0411">Iron-sulfur</keyword>
<evidence type="ECO:0000256" key="7">
    <source>
        <dbReference type="ARBA" id="ARBA00022763"/>
    </source>
</evidence>
<comment type="caution">
    <text evidence="13">The sequence shown here is derived from an EMBL/GenBank/DDBJ whole genome shotgun (WGS) entry which is preliminary data.</text>
</comment>
<dbReference type="EMBL" id="PXYV01000052">
    <property type="protein sequence ID" value="PSR20718.1"/>
    <property type="molecule type" value="Genomic_DNA"/>
</dbReference>
<evidence type="ECO:0000256" key="6">
    <source>
        <dbReference type="ARBA" id="ARBA00022723"/>
    </source>
</evidence>
<name>A0A2T2WER6_9FIRM</name>
<keyword evidence="7" id="KW-0227">DNA damage</keyword>
<evidence type="ECO:0000256" key="5">
    <source>
        <dbReference type="ARBA" id="ARBA00022485"/>
    </source>
</evidence>
<dbReference type="AlphaFoldDB" id="A0A2T2WER6"/>
<comment type="similarity">
    <text evidence="2">Belongs to the uracil-DNA glycosylase (UDG) superfamily. Type 4 (UDGa) family.</text>
</comment>
<evidence type="ECO:0000256" key="8">
    <source>
        <dbReference type="ARBA" id="ARBA00022801"/>
    </source>
</evidence>
<evidence type="ECO:0000259" key="12">
    <source>
        <dbReference type="SMART" id="SM00986"/>
    </source>
</evidence>
<keyword evidence="9" id="KW-0408">Iron</keyword>
<dbReference type="GO" id="GO:0046872">
    <property type="term" value="F:metal ion binding"/>
    <property type="evidence" value="ECO:0007669"/>
    <property type="project" value="UniProtKB-KW"/>
</dbReference>
<dbReference type="SUPFAM" id="SSF52141">
    <property type="entry name" value="Uracil-DNA glycosylase-like"/>
    <property type="match status" value="1"/>
</dbReference>
<evidence type="ECO:0000256" key="3">
    <source>
        <dbReference type="ARBA" id="ARBA00012030"/>
    </source>
</evidence>
<dbReference type="Pfam" id="PF03167">
    <property type="entry name" value="UDG"/>
    <property type="match status" value="1"/>
</dbReference>
<reference evidence="13 14" key="1">
    <citation type="journal article" date="2014" name="BMC Genomics">
        <title>Comparison of environmental and isolate Sulfobacillus genomes reveals diverse carbon, sulfur, nitrogen, and hydrogen metabolisms.</title>
        <authorList>
            <person name="Justice N.B."/>
            <person name="Norman A."/>
            <person name="Brown C.T."/>
            <person name="Singh A."/>
            <person name="Thomas B.C."/>
            <person name="Banfield J.F."/>
        </authorList>
    </citation>
    <scope>NUCLEOTIDE SEQUENCE [LARGE SCALE GENOMIC DNA]</scope>
    <source>
        <strain evidence="13">AMDSBA3</strain>
    </source>
</reference>
<comment type="catalytic activity">
    <reaction evidence="1">
        <text>Hydrolyzes single-stranded DNA or mismatched double-stranded DNA and polynucleotides, releasing free uracil.</text>
        <dbReference type="EC" id="3.2.2.27"/>
    </reaction>
</comment>
<dbReference type="Gene3D" id="3.40.470.10">
    <property type="entry name" value="Uracil-DNA glycosylase-like domain"/>
    <property type="match status" value="1"/>
</dbReference>
<evidence type="ECO:0000313" key="13">
    <source>
        <dbReference type="EMBL" id="PSR20718.1"/>
    </source>
</evidence>
<evidence type="ECO:0000256" key="1">
    <source>
        <dbReference type="ARBA" id="ARBA00001400"/>
    </source>
</evidence>
<evidence type="ECO:0000313" key="14">
    <source>
        <dbReference type="Proteomes" id="UP000241848"/>
    </source>
</evidence>
<dbReference type="InterPro" id="IPR036895">
    <property type="entry name" value="Uracil-DNA_glycosylase-like_sf"/>
</dbReference>
<dbReference type="Proteomes" id="UP000241848">
    <property type="component" value="Unassembled WGS sequence"/>
</dbReference>
<evidence type="ECO:0000256" key="4">
    <source>
        <dbReference type="ARBA" id="ARBA00019403"/>
    </source>
</evidence>
<gene>
    <name evidence="13" type="ORF">C7B45_13595</name>
</gene>
<dbReference type="GO" id="GO:0051539">
    <property type="term" value="F:4 iron, 4 sulfur cluster binding"/>
    <property type="evidence" value="ECO:0007669"/>
    <property type="project" value="UniProtKB-KW"/>
</dbReference>
<sequence>MDKGAMIETMRPDVLGCHQCALRSQAHQVVFGEGNAMARLVFIGEGPGMEEDRQGRPFVGAAGQLLDKMLAAIGMTRFEHVYILNVVKCRPPQNRTPLPEEVASCLPHLKRQLDILDPLIIVLLGATPTRTLLDPQVRITQARGRWVYRDNRWWMPTFHPAALLRRPEWKRSVWSDLKLVLDKYRQLIDPDHDSPYYPVHR</sequence>
<dbReference type="InterPro" id="IPR051536">
    <property type="entry name" value="UDG_Type-4/5"/>
</dbReference>
<dbReference type="InterPro" id="IPR005122">
    <property type="entry name" value="Uracil-DNA_glycosylase-like"/>
</dbReference>
<evidence type="ECO:0000256" key="9">
    <source>
        <dbReference type="ARBA" id="ARBA00023004"/>
    </source>
</evidence>
<dbReference type="PANTHER" id="PTHR33693:SF1">
    <property type="entry name" value="TYPE-4 URACIL-DNA GLYCOSYLASE"/>
    <property type="match status" value="1"/>
</dbReference>